<organism evidence="1 2">
    <name type="scientific">Marinifilum caeruleilacunae</name>
    <dbReference type="NCBI Taxonomy" id="2499076"/>
    <lineage>
        <taxon>Bacteria</taxon>
        <taxon>Pseudomonadati</taxon>
        <taxon>Bacteroidota</taxon>
        <taxon>Bacteroidia</taxon>
        <taxon>Marinilabiliales</taxon>
        <taxon>Marinifilaceae</taxon>
    </lineage>
</organism>
<keyword evidence="2" id="KW-1185">Reference proteome</keyword>
<dbReference type="Pfam" id="PF24716">
    <property type="entry name" value="WapI"/>
    <property type="match status" value="1"/>
</dbReference>
<gene>
    <name evidence="1" type="ORF">ELS83_12225</name>
</gene>
<evidence type="ECO:0000313" key="1">
    <source>
        <dbReference type="EMBL" id="NOU60588.1"/>
    </source>
</evidence>
<dbReference type="InterPro" id="IPR056510">
    <property type="entry name" value="WapI"/>
</dbReference>
<accession>A0ABX1WWT0</accession>
<dbReference type="RefSeq" id="WP_171595860.1">
    <property type="nucleotide sequence ID" value="NZ_RZNH01000019.1"/>
</dbReference>
<name>A0ABX1WWT0_9BACT</name>
<proteinExistence type="predicted"/>
<comment type="caution">
    <text evidence="1">The sequence shown here is derived from an EMBL/GenBank/DDBJ whole genome shotgun (WGS) entry which is preliminary data.</text>
</comment>
<protein>
    <submittedName>
        <fullName evidence="1">Uncharacterized protein</fullName>
    </submittedName>
</protein>
<sequence>MVIKGRKNQSVAINILGYQFPDIKNEKSYDANWLQIKIRVDGLCGAWQKTDPALLTWEVDELIEWMHDLSNDNCTMDCLCFTEPNMVFQYLGMEEKQYKIRIHFELEFRNPQLPKDEDCYIDCLYSKEKLLGLCFDLEEELQYYPKR</sequence>
<dbReference type="EMBL" id="RZNH01000019">
    <property type="protein sequence ID" value="NOU60588.1"/>
    <property type="molecule type" value="Genomic_DNA"/>
</dbReference>
<dbReference type="Proteomes" id="UP000732105">
    <property type="component" value="Unassembled WGS sequence"/>
</dbReference>
<evidence type="ECO:0000313" key="2">
    <source>
        <dbReference type="Proteomes" id="UP000732105"/>
    </source>
</evidence>
<reference evidence="1 2" key="1">
    <citation type="submission" date="2018-12" db="EMBL/GenBank/DDBJ databases">
        <title>Marinifilum JC070 sp. nov., a marine bacterium isolated from Yongle Blue Hole in the South China Sea.</title>
        <authorList>
            <person name="Fu T."/>
        </authorList>
    </citation>
    <scope>NUCLEOTIDE SEQUENCE [LARGE SCALE GENOMIC DNA]</scope>
    <source>
        <strain evidence="1 2">JC070</strain>
    </source>
</reference>